<dbReference type="InterPro" id="IPR004113">
    <property type="entry name" value="FAD-bd_oxidored_4_C"/>
</dbReference>
<dbReference type="InterPro" id="IPR016167">
    <property type="entry name" value="FAD-bd_PCMH_sub1"/>
</dbReference>
<dbReference type="Proteomes" id="UP000177515">
    <property type="component" value="Chromosome 1"/>
</dbReference>
<dbReference type="InterPro" id="IPR006094">
    <property type="entry name" value="Oxid_FAD_bind_N"/>
</dbReference>
<dbReference type="InterPro" id="IPR016166">
    <property type="entry name" value="FAD-bd_PCMH"/>
</dbReference>
<dbReference type="Gene3D" id="1.10.45.10">
    <property type="entry name" value="Vanillyl-alcohol Oxidase, Chain A, domain 4"/>
    <property type="match status" value="1"/>
</dbReference>
<evidence type="ECO:0000313" key="8">
    <source>
        <dbReference type="Proteomes" id="UP000177515"/>
    </source>
</evidence>
<keyword evidence="5" id="KW-0560">Oxidoreductase</keyword>
<dbReference type="Gene3D" id="3.30.70.2190">
    <property type="match status" value="1"/>
</dbReference>
<evidence type="ECO:0000256" key="2">
    <source>
        <dbReference type="ARBA" id="ARBA00008000"/>
    </source>
</evidence>
<feature type="domain" description="FAD-binding PCMH-type" evidence="6">
    <location>
        <begin position="24"/>
        <end position="203"/>
    </location>
</feature>
<dbReference type="InterPro" id="IPR016164">
    <property type="entry name" value="FAD-linked_Oxase-like_C"/>
</dbReference>
<comment type="cofactor">
    <cofactor evidence="1">
        <name>FAD</name>
        <dbReference type="ChEBI" id="CHEBI:57692"/>
    </cofactor>
</comment>
<dbReference type="PROSITE" id="PS51387">
    <property type="entry name" value="FAD_PCMH"/>
    <property type="match status" value="1"/>
</dbReference>
<comment type="similarity">
    <text evidence="2">Belongs to the FAD-binding oxidoreductase/transferase type 4 family.</text>
</comment>
<evidence type="ECO:0000256" key="1">
    <source>
        <dbReference type="ARBA" id="ARBA00001974"/>
    </source>
</evidence>
<evidence type="ECO:0000256" key="5">
    <source>
        <dbReference type="ARBA" id="ARBA00023002"/>
    </source>
</evidence>
<dbReference type="SUPFAM" id="SSF56176">
    <property type="entry name" value="FAD-binding/transporter-associated domain-like"/>
    <property type="match status" value="1"/>
</dbReference>
<dbReference type="PANTHER" id="PTHR43716:SF1">
    <property type="entry name" value="D-2-HYDROXYGLUTARATE DEHYDROGENASE, MITOCHONDRIAL"/>
    <property type="match status" value="1"/>
</dbReference>
<evidence type="ECO:0000256" key="4">
    <source>
        <dbReference type="ARBA" id="ARBA00022827"/>
    </source>
</evidence>
<evidence type="ECO:0000256" key="3">
    <source>
        <dbReference type="ARBA" id="ARBA00022630"/>
    </source>
</evidence>
<evidence type="ECO:0000313" key="7">
    <source>
        <dbReference type="EMBL" id="AOZ07984.1"/>
    </source>
</evidence>
<dbReference type="InterPro" id="IPR016171">
    <property type="entry name" value="Vanillyl_alc_oxidase_C-sub2"/>
</dbReference>
<dbReference type="SUPFAM" id="SSF55103">
    <property type="entry name" value="FAD-linked oxidases, C-terminal domain"/>
    <property type="match status" value="1"/>
</dbReference>
<keyword evidence="4" id="KW-0274">FAD</keyword>
<reference evidence="7 8" key="1">
    <citation type="submission" date="2016-10" db="EMBL/GenBank/DDBJ databases">
        <title>Complete genome sequences of three Cupriavidus strains isolated from various Malaysian environments.</title>
        <authorList>
            <person name="Abdullah A.A.-A."/>
            <person name="Shafie N.A.H."/>
            <person name="Lau N.S."/>
        </authorList>
    </citation>
    <scope>NUCLEOTIDE SEQUENCE [LARGE SCALE GENOMIC DNA]</scope>
    <source>
        <strain evidence="7 8">USMAA1020</strain>
    </source>
</reference>
<name>A0ABM6F8L9_9BURK</name>
<dbReference type="Pfam" id="PF02913">
    <property type="entry name" value="FAD-oxidase_C"/>
    <property type="match status" value="1"/>
</dbReference>
<dbReference type="Pfam" id="PF01565">
    <property type="entry name" value="FAD_binding_4"/>
    <property type="match status" value="1"/>
</dbReference>
<proteinExistence type="inferred from homology"/>
<evidence type="ECO:0000259" key="6">
    <source>
        <dbReference type="PROSITE" id="PS51387"/>
    </source>
</evidence>
<dbReference type="Gene3D" id="3.30.70.2740">
    <property type="match status" value="1"/>
</dbReference>
<dbReference type="InterPro" id="IPR016169">
    <property type="entry name" value="FAD-bd_PCMH_sub2"/>
</dbReference>
<keyword evidence="3" id="KW-0285">Flavoprotein</keyword>
<accession>A0ABM6F8L9</accession>
<dbReference type="Gene3D" id="3.30.43.10">
    <property type="entry name" value="Uridine Diphospho-n-acetylenolpyruvylglucosamine Reductase, domain 2"/>
    <property type="match status" value="1"/>
</dbReference>
<protein>
    <submittedName>
        <fullName evidence="7">FAD-binding oxidoreductase</fullName>
    </submittedName>
</protein>
<organism evidence="7 8">
    <name type="scientific">Cupriavidus malaysiensis</name>
    <dbReference type="NCBI Taxonomy" id="367825"/>
    <lineage>
        <taxon>Bacteria</taxon>
        <taxon>Pseudomonadati</taxon>
        <taxon>Pseudomonadota</taxon>
        <taxon>Betaproteobacteria</taxon>
        <taxon>Burkholderiales</taxon>
        <taxon>Burkholderiaceae</taxon>
        <taxon>Cupriavidus</taxon>
    </lineage>
</organism>
<dbReference type="Gene3D" id="3.30.465.10">
    <property type="match status" value="1"/>
</dbReference>
<dbReference type="InterPro" id="IPR051264">
    <property type="entry name" value="FAD-oxidored/transferase_4"/>
</dbReference>
<dbReference type="InterPro" id="IPR036318">
    <property type="entry name" value="FAD-bd_PCMH-like_sf"/>
</dbReference>
<keyword evidence="8" id="KW-1185">Reference proteome</keyword>
<gene>
    <name evidence="7" type="ORF">BKK80_05285</name>
</gene>
<dbReference type="EMBL" id="CP017754">
    <property type="protein sequence ID" value="AOZ07984.1"/>
    <property type="molecule type" value="Genomic_DNA"/>
</dbReference>
<sequence length="446" mass="47548">MDIPGTLREPADLEKYRGDWSGLKGGLPAVVYRPASTAEVAAIVRSCRAQGARITVQGGLTGLAGGAAPDAGDVVISLERLNQVEDFDDIGGTITVQAGVPLAKLAEIVEARDWYFPLDIGARGSCQIGGNVSTNAGGNRVLRYGPMRDLVLGMEVVLADGTVMPMLNRVVKNNTGPDLKHLFIGTEGTFGIVTRVVLRLFPRPAVRRSALCAVASFAQVAQLLKQARGRLPGLSSFEVMWQEYLVAAARALGRAVPLGGGHPIYVLVEAEGSTAPQMQEIFEGFLGEMLEEGVVADVIVAQTQEQAQSLWDFRDAIGELLKQLSPFVSFDVGIPLRVTADYVETARARLQAAFPQASHLFFGHLGDGNLHIVSGPHASEADQLAVDEIVYGLVAEVGGSISAEHGIGRIKKPFLHLSRSETELEVMRALKRTLDAGDALNAGRIL</sequence>
<dbReference type="PANTHER" id="PTHR43716">
    <property type="entry name" value="D-2-HYDROXYGLUTARATE DEHYDROGENASE, MITOCHONDRIAL"/>
    <property type="match status" value="1"/>
</dbReference>